<evidence type="ECO:0000313" key="2">
    <source>
        <dbReference type="Proteomes" id="UP000681340"/>
    </source>
</evidence>
<reference evidence="1" key="1">
    <citation type="submission" date="2021-03" db="EMBL/GenBank/DDBJ databases">
        <title>Whole genome shotgun sequence of Actinoplanes auranticolor NBRC 12245.</title>
        <authorList>
            <person name="Komaki H."/>
            <person name="Tamura T."/>
        </authorList>
    </citation>
    <scope>NUCLEOTIDE SEQUENCE</scope>
    <source>
        <strain evidence="1">NBRC 12245</strain>
    </source>
</reference>
<gene>
    <name evidence="1" type="ORF">Aau02nite_33120</name>
</gene>
<accession>A0A919SBV8</accession>
<keyword evidence="2" id="KW-1185">Reference proteome</keyword>
<name>A0A919SBV8_9ACTN</name>
<proteinExistence type="predicted"/>
<dbReference type="AlphaFoldDB" id="A0A919SBV8"/>
<dbReference type="Proteomes" id="UP000681340">
    <property type="component" value="Unassembled WGS sequence"/>
</dbReference>
<organism evidence="1 2">
    <name type="scientific">Actinoplanes auranticolor</name>
    <dbReference type="NCBI Taxonomy" id="47988"/>
    <lineage>
        <taxon>Bacteria</taxon>
        <taxon>Bacillati</taxon>
        <taxon>Actinomycetota</taxon>
        <taxon>Actinomycetes</taxon>
        <taxon>Micromonosporales</taxon>
        <taxon>Micromonosporaceae</taxon>
        <taxon>Actinoplanes</taxon>
    </lineage>
</organism>
<evidence type="ECO:0000313" key="1">
    <source>
        <dbReference type="EMBL" id="GIM68759.1"/>
    </source>
</evidence>
<protein>
    <submittedName>
        <fullName evidence="1">Uncharacterized protein</fullName>
    </submittedName>
</protein>
<dbReference type="EMBL" id="BOQL01000026">
    <property type="protein sequence ID" value="GIM68759.1"/>
    <property type="molecule type" value="Genomic_DNA"/>
</dbReference>
<sequence>MTGDRVEHRPDRTALGEPPGQRRVVGAQEVAQVAGHDPASSIVARPAAECRRTEMAIWGAVVRAVTAAVRVPGPATTLTCRRSHRRPLGRLNTPDLIATISS</sequence>
<comment type="caution">
    <text evidence="1">The sequence shown here is derived from an EMBL/GenBank/DDBJ whole genome shotgun (WGS) entry which is preliminary data.</text>
</comment>